<evidence type="ECO:0000259" key="5">
    <source>
        <dbReference type="PROSITE" id="PS50865"/>
    </source>
</evidence>
<name>A0A238FLA1_9BASI</name>
<evidence type="ECO:0000256" key="2">
    <source>
        <dbReference type="ARBA" id="ARBA00022771"/>
    </source>
</evidence>
<feature type="domain" description="MYND-type" evidence="5">
    <location>
        <begin position="139"/>
        <end position="194"/>
    </location>
</feature>
<sequence>MSPAPKRIRLISLPSPFTSSESTDASEPLSLHLSRKAASYLLVHATSGDDAVARQYSVVNCLSSSNPFPLPNPETQRCRLWLKIGPRDSGEDGGENHGLLEQLEQQRIVKDTGVKNQQGEISHPLVELLLDEEELSHVCERCGKFEMAADSTSEGEEESEPVDDRFKRCARCKMAYYCSNECQASHWKRHKPNCQDCVAETDCEIELARRQILLKVYGRSEHLSEAEEGQSAKKSKLD</sequence>
<dbReference type="Gene3D" id="6.10.140.2220">
    <property type="match status" value="1"/>
</dbReference>
<keyword evidence="7" id="KW-1185">Reference proteome</keyword>
<organism evidence="6 7">
    <name type="scientific">Microbotryum intermedium</name>
    <dbReference type="NCBI Taxonomy" id="269621"/>
    <lineage>
        <taxon>Eukaryota</taxon>
        <taxon>Fungi</taxon>
        <taxon>Dikarya</taxon>
        <taxon>Basidiomycota</taxon>
        <taxon>Pucciniomycotina</taxon>
        <taxon>Microbotryomycetes</taxon>
        <taxon>Microbotryales</taxon>
        <taxon>Microbotryaceae</taxon>
        <taxon>Microbotryum</taxon>
    </lineage>
</organism>
<dbReference type="InterPro" id="IPR002893">
    <property type="entry name" value="Znf_MYND"/>
</dbReference>
<evidence type="ECO:0000256" key="3">
    <source>
        <dbReference type="ARBA" id="ARBA00022833"/>
    </source>
</evidence>
<dbReference type="EMBL" id="FMSP01000019">
    <property type="protein sequence ID" value="SCV73945.1"/>
    <property type="molecule type" value="Genomic_DNA"/>
</dbReference>
<dbReference type="SUPFAM" id="SSF144232">
    <property type="entry name" value="HIT/MYND zinc finger-like"/>
    <property type="match status" value="1"/>
</dbReference>
<dbReference type="AlphaFoldDB" id="A0A238FLA1"/>
<keyword evidence="3" id="KW-0862">Zinc</keyword>
<gene>
    <name evidence="6" type="ORF">BQ2448_6375</name>
</gene>
<reference evidence="7" key="1">
    <citation type="submission" date="2016-09" db="EMBL/GenBank/DDBJ databases">
        <authorList>
            <person name="Jeantristanb JTB J.-T."/>
            <person name="Ricardo R."/>
        </authorList>
    </citation>
    <scope>NUCLEOTIDE SEQUENCE [LARGE SCALE GENOMIC DNA]</scope>
</reference>
<keyword evidence="1" id="KW-0479">Metal-binding</keyword>
<evidence type="ECO:0000313" key="7">
    <source>
        <dbReference type="Proteomes" id="UP000198372"/>
    </source>
</evidence>
<protein>
    <submittedName>
        <fullName evidence="6">BQ2448_6375 protein</fullName>
    </submittedName>
</protein>
<keyword evidence="2 4" id="KW-0863">Zinc-finger</keyword>
<dbReference type="OrthoDB" id="432970at2759"/>
<dbReference type="Proteomes" id="UP000198372">
    <property type="component" value="Unassembled WGS sequence"/>
</dbReference>
<proteinExistence type="predicted"/>
<evidence type="ECO:0000256" key="1">
    <source>
        <dbReference type="ARBA" id="ARBA00022723"/>
    </source>
</evidence>
<dbReference type="Pfam" id="PF01753">
    <property type="entry name" value="zf-MYND"/>
    <property type="match status" value="1"/>
</dbReference>
<evidence type="ECO:0000256" key="4">
    <source>
        <dbReference type="PROSITE-ProRule" id="PRU00134"/>
    </source>
</evidence>
<dbReference type="STRING" id="269621.A0A238FLA1"/>
<dbReference type="GO" id="GO:0008270">
    <property type="term" value="F:zinc ion binding"/>
    <property type="evidence" value="ECO:0007669"/>
    <property type="project" value="UniProtKB-KW"/>
</dbReference>
<dbReference type="PROSITE" id="PS50865">
    <property type="entry name" value="ZF_MYND_2"/>
    <property type="match status" value="1"/>
</dbReference>
<accession>A0A238FLA1</accession>
<evidence type="ECO:0000313" key="6">
    <source>
        <dbReference type="EMBL" id="SCV73945.1"/>
    </source>
</evidence>